<proteinExistence type="predicted"/>
<dbReference type="Proteomes" id="UP000013827">
    <property type="component" value="Unassembled WGS sequence"/>
</dbReference>
<protein>
    <submittedName>
        <fullName evidence="2">Uncharacterized protein</fullName>
    </submittedName>
</protein>
<dbReference type="AlphaFoldDB" id="A0A0D3KGH7"/>
<name>A0A0D3KGH7_EMIH1</name>
<dbReference type="GeneID" id="17280133"/>
<sequence>MPVLCDRGGVHKLQAAFATAELARKAKLEKMQAAWCAREADIDARLKDANDVLARTLPADREAAQMSDQLEEARRTAKRKHDAEVEEQRVHNRDIKGKVRKKFKAALAVTAARDSIAERAKATAKAAIASVLAAYKDKAAV</sequence>
<accession>A0A0D3KGH7</accession>
<reference evidence="3" key="1">
    <citation type="journal article" date="2013" name="Nature">
        <title>Pan genome of the phytoplankton Emiliania underpins its global distribution.</title>
        <authorList>
            <person name="Read B.A."/>
            <person name="Kegel J."/>
            <person name="Klute M.J."/>
            <person name="Kuo A."/>
            <person name="Lefebvre S.C."/>
            <person name="Maumus F."/>
            <person name="Mayer C."/>
            <person name="Miller J."/>
            <person name="Monier A."/>
            <person name="Salamov A."/>
            <person name="Young J."/>
            <person name="Aguilar M."/>
            <person name="Claverie J.M."/>
            <person name="Frickenhaus S."/>
            <person name="Gonzalez K."/>
            <person name="Herman E.K."/>
            <person name="Lin Y.C."/>
            <person name="Napier J."/>
            <person name="Ogata H."/>
            <person name="Sarno A.F."/>
            <person name="Shmutz J."/>
            <person name="Schroeder D."/>
            <person name="de Vargas C."/>
            <person name="Verret F."/>
            <person name="von Dassow P."/>
            <person name="Valentin K."/>
            <person name="Van de Peer Y."/>
            <person name="Wheeler G."/>
            <person name="Dacks J.B."/>
            <person name="Delwiche C.F."/>
            <person name="Dyhrman S.T."/>
            <person name="Glockner G."/>
            <person name="John U."/>
            <person name="Richards T."/>
            <person name="Worden A.Z."/>
            <person name="Zhang X."/>
            <person name="Grigoriev I.V."/>
            <person name="Allen A.E."/>
            <person name="Bidle K."/>
            <person name="Borodovsky M."/>
            <person name="Bowler C."/>
            <person name="Brownlee C."/>
            <person name="Cock J.M."/>
            <person name="Elias M."/>
            <person name="Gladyshev V.N."/>
            <person name="Groth M."/>
            <person name="Guda C."/>
            <person name="Hadaegh A."/>
            <person name="Iglesias-Rodriguez M.D."/>
            <person name="Jenkins J."/>
            <person name="Jones B.M."/>
            <person name="Lawson T."/>
            <person name="Leese F."/>
            <person name="Lindquist E."/>
            <person name="Lobanov A."/>
            <person name="Lomsadze A."/>
            <person name="Malik S.B."/>
            <person name="Marsh M.E."/>
            <person name="Mackinder L."/>
            <person name="Mock T."/>
            <person name="Mueller-Roeber B."/>
            <person name="Pagarete A."/>
            <person name="Parker M."/>
            <person name="Probert I."/>
            <person name="Quesneville H."/>
            <person name="Raines C."/>
            <person name="Rensing S.A."/>
            <person name="Riano-Pachon D.M."/>
            <person name="Richier S."/>
            <person name="Rokitta S."/>
            <person name="Shiraiwa Y."/>
            <person name="Soanes D.M."/>
            <person name="van der Giezen M."/>
            <person name="Wahlund T.M."/>
            <person name="Williams B."/>
            <person name="Wilson W."/>
            <person name="Wolfe G."/>
            <person name="Wurch L.L."/>
        </authorList>
    </citation>
    <scope>NUCLEOTIDE SEQUENCE</scope>
</reference>
<dbReference type="RefSeq" id="XP_005787291.1">
    <property type="nucleotide sequence ID" value="XM_005787234.1"/>
</dbReference>
<evidence type="ECO:0000313" key="2">
    <source>
        <dbReference type="EnsemblProtists" id="EOD34862"/>
    </source>
</evidence>
<feature type="compositionally biased region" description="Basic and acidic residues" evidence="1">
    <location>
        <begin position="71"/>
        <end position="93"/>
    </location>
</feature>
<organism evidence="2 3">
    <name type="scientific">Emiliania huxleyi (strain CCMP1516)</name>
    <dbReference type="NCBI Taxonomy" id="280463"/>
    <lineage>
        <taxon>Eukaryota</taxon>
        <taxon>Haptista</taxon>
        <taxon>Haptophyta</taxon>
        <taxon>Prymnesiophyceae</taxon>
        <taxon>Isochrysidales</taxon>
        <taxon>Noelaerhabdaceae</taxon>
        <taxon>Emiliania</taxon>
    </lineage>
</organism>
<dbReference type="EnsemblProtists" id="EOD34862">
    <property type="protein sequence ID" value="EOD34862"/>
    <property type="gene ID" value="EMIHUDRAFT_228146"/>
</dbReference>
<dbReference type="KEGG" id="ehx:EMIHUDRAFT_228146"/>
<dbReference type="PaxDb" id="2903-EOD34862"/>
<reference evidence="2" key="2">
    <citation type="submission" date="2024-10" db="UniProtKB">
        <authorList>
            <consortium name="EnsemblProtists"/>
        </authorList>
    </citation>
    <scope>IDENTIFICATION</scope>
</reference>
<dbReference type="HOGENOM" id="CLU_1828977_0_0_1"/>
<feature type="region of interest" description="Disordered" evidence="1">
    <location>
        <begin position="63"/>
        <end position="93"/>
    </location>
</feature>
<evidence type="ECO:0000256" key="1">
    <source>
        <dbReference type="SAM" id="MobiDB-lite"/>
    </source>
</evidence>
<keyword evidence="3" id="KW-1185">Reference proteome</keyword>
<evidence type="ECO:0000313" key="3">
    <source>
        <dbReference type="Proteomes" id="UP000013827"/>
    </source>
</evidence>